<proteinExistence type="predicted"/>
<organism evidence="1 2">
    <name type="scientific">Intestinimonas massiliensis</name>
    <name type="common">ex Afouda et al. 2020</name>
    <dbReference type="NCBI Taxonomy" id="1673721"/>
    <lineage>
        <taxon>Bacteria</taxon>
        <taxon>Bacillati</taxon>
        <taxon>Bacillota</taxon>
        <taxon>Clostridia</taxon>
        <taxon>Eubacteriales</taxon>
        <taxon>Intestinimonas</taxon>
    </lineage>
</organism>
<dbReference type="Proteomes" id="UP001200313">
    <property type="component" value="Unassembled WGS sequence"/>
</dbReference>
<evidence type="ECO:0000313" key="1">
    <source>
        <dbReference type="EMBL" id="MCG4526348.1"/>
    </source>
</evidence>
<protein>
    <submittedName>
        <fullName evidence="1">Uncharacterized protein</fullName>
    </submittedName>
</protein>
<accession>A0ABS9M6R0</accession>
<reference evidence="1 2" key="1">
    <citation type="submission" date="2022-01" db="EMBL/GenBank/DDBJ databases">
        <title>Collection of gut derived symbiotic bacterial strains cultured from healthy donors.</title>
        <authorList>
            <person name="Lin H."/>
            <person name="Kohout C."/>
            <person name="Waligurski E."/>
            <person name="Pamer E.G."/>
        </authorList>
    </citation>
    <scope>NUCLEOTIDE SEQUENCE [LARGE SCALE GENOMIC DNA]</scope>
    <source>
        <strain evidence="1 2">DFI.3.7</strain>
    </source>
</reference>
<keyword evidence="2" id="KW-1185">Reference proteome</keyword>
<name>A0ABS9M6R0_9FIRM</name>
<gene>
    <name evidence="1" type="ORF">L0P79_04565</name>
</gene>
<dbReference type="EMBL" id="JAKNJB010000006">
    <property type="protein sequence ID" value="MCG4526348.1"/>
    <property type="molecule type" value="Genomic_DNA"/>
</dbReference>
<dbReference type="RefSeq" id="WP_177694417.1">
    <property type="nucleotide sequence ID" value="NZ_JAKNJB010000006.1"/>
</dbReference>
<comment type="caution">
    <text evidence="1">The sequence shown here is derived from an EMBL/GenBank/DDBJ whole genome shotgun (WGS) entry which is preliminary data.</text>
</comment>
<evidence type="ECO:0000313" key="2">
    <source>
        <dbReference type="Proteomes" id="UP001200313"/>
    </source>
</evidence>
<sequence length="258" mass="28567">MGIKKFGVLYLDGKIVQPGTSCSDLVSGQKTVERIVAFGDSQSEESNIVWVQADNLWVAINSYLLNISYKELEDTGLALGRVVRIDGVPYQCRSLNLVPYYTADGQVRDEWVDVLEKLAGWKHIWPKEGQGAWGGGCDNGGRHYYSDPRFGKLKNSRCGWEGFRNPAVGFRPVLEPLKEEPVLNDSLIGSIIVVYGPGHVLCGRLVGVSDYDLVLERDGSNCQTDYGEFACVDGKLTVVNRDLLLYTQKDPVSSTIKK</sequence>